<dbReference type="Ensembl" id="ENSRFET00010007559.1">
    <property type="protein sequence ID" value="ENSRFEP00010006900.1"/>
    <property type="gene ID" value="ENSRFEG00010004684.1"/>
</dbReference>
<organism evidence="1 2">
    <name type="scientific">Rhinolophus ferrumequinum</name>
    <name type="common">Greater horseshoe bat</name>
    <dbReference type="NCBI Taxonomy" id="59479"/>
    <lineage>
        <taxon>Eukaryota</taxon>
        <taxon>Metazoa</taxon>
        <taxon>Chordata</taxon>
        <taxon>Craniata</taxon>
        <taxon>Vertebrata</taxon>
        <taxon>Euteleostomi</taxon>
        <taxon>Mammalia</taxon>
        <taxon>Eutheria</taxon>
        <taxon>Laurasiatheria</taxon>
        <taxon>Chiroptera</taxon>
        <taxon>Yinpterochiroptera</taxon>
        <taxon>Rhinolophoidea</taxon>
        <taxon>Rhinolophidae</taxon>
        <taxon>Rhinolophinae</taxon>
        <taxon>Rhinolophus</taxon>
    </lineage>
</organism>
<reference evidence="1" key="5">
    <citation type="submission" date="2025-09" db="UniProtKB">
        <authorList>
            <consortium name="Ensembl"/>
        </authorList>
    </citation>
    <scope>IDENTIFICATION</scope>
</reference>
<proteinExistence type="predicted"/>
<keyword evidence="2" id="KW-1185">Reference proteome</keyword>
<evidence type="ECO:0000313" key="2">
    <source>
        <dbReference type="Proteomes" id="UP000472240"/>
    </source>
</evidence>
<reference evidence="1 2" key="1">
    <citation type="journal article" date="2015" name="Annu Rev Anim Biosci">
        <title>The Genome 10K Project: a way forward.</title>
        <authorList>
            <person name="Koepfli K.P."/>
            <person name="Paten B."/>
            <person name="O'Brien S.J."/>
            <person name="Koepfli K.P."/>
            <person name="Paten B."/>
            <person name="Antunes A."/>
            <person name="Belov K."/>
            <person name="Bustamante C."/>
            <person name="Castoe T.A."/>
            <person name="Clawson H."/>
            <person name="Crawford A.J."/>
            <person name="Diekhans M."/>
            <person name="Distel D."/>
            <person name="Durbin R."/>
            <person name="Earl D."/>
            <person name="Fujita M.K."/>
            <person name="Gamble T."/>
            <person name="Georges A."/>
            <person name="Gemmell N."/>
            <person name="Gilbert M.T."/>
            <person name="Graves J.M."/>
            <person name="Green R.E."/>
            <person name="Hickey G."/>
            <person name="Jarvis E.D."/>
            <person name="Johnson W."/>
            <person name="Komissarov A."/>
            <person name="Korf I."/>
            <person name="Kuhn R."/>
            <person name="Larkin D.M."/>
            <person name="Lewin H."/>
            <person name="Lopez J.V."/>
            <person name="Ma J."/>
            <person name="Marques-Bonet T."/>
            <person name="Miller W."/>
            <person name="Murphy R."/>
            <person name="Pevzner P."/>
            <person name="Shapiro B."/>
            <person name="Steiner C."/>
            <person name="Tamazian G."/>
            <person name="Venkatesh B."/>
            <person name="Wang J."/>
            <person name="Wayne R."/>
            <person name="Wiley E."/>
            <person name="Yang H."/>
            <person name="Zhang G."/>
            <person name="Haussler D."/>
            <person name="Ryder O."/>
            <person name="O'Brien S.J."/>
        </authorList>
    </citation>
    <scope>NUCLEOTIDE SEQUENCE</scope>
</reference>
<reference evidence="2" key="3">
    <citation type="submission" date="2018-12" db="EMBL/GenBank/DDBJ databases">
        <title>G10K-VGP greater horseshoe bat female genome, primary haplotype.</title>
        <authorList>
            <person name="Teeling E."/>
            <person name="Myers G."/>
            <person name="Vernes S."/>
            <person name="Pippel M."/>
            <person name="Winkler S."/>
            <person name="Fedrigo O."/>
            <person name="Rhie A."/>
            <person name="Koren S."/>
            <person name="Phillippy A."/>
            <person name="Lewin H."/>
            <person name="Damas J."/>
            <person name="Howe K."/>
            <person name="Mountcastle J."/>
            <person name="Jarvis E.D."/>
        </authorList>
    </citation>
    <scope>NUCLEOTIDE SEQUENCE [LARGE SCALE GENOMIC DNA]</scope>
</reference>
<reference evidence="1 2" key="2">
    <citation type="journal article" date="2018" name="Annu Rev Anim Biosci">
        <title>Bat Biology, Genomes, and the Bat1K Project: To Generate Chromosome-Level Genomes for All Living Bat Species.</title>
        <authorList>
            <person name="Teeling E.C."/>
            <person name="Vernes S.C."/>
            <person name="Davalos L.M."/>
            <person name="Ray D.A."/>
            <person name="Gilbert M.T.P."/>
            <person name="Myers E."/>
        </authorList>
    </citation>
    <scope>NUCLEOTIDE SEQUENCE</scope>
</reference>
<dbReference type="InParanoid" id="A0A671E186"/>
<dbReference type="Proteomes" id="UP000472240">
    <property type="component" value="Chromosome 3"/>
</dbReference>
<protein>
    <submittedName>
        <fullName evidence="1">Uncharacterized protein</fullName>
    </submittedName>
</protein>
<dbReference type="AlphaFoldDB" id="A0A671E186"/>
<name>A0A671E186_RHIFE</name>
<evidence type="ECO:0000313" key="1">
    <source>
        <dbReference type="Ensembl" id="ENSRFEP00010006900.1"/>
    </source>
</evidence>
<sequence length="90" mass="10193">MGIVELNFETPPFLPCKISKKPRLYLRVYKVSTPLTEKVPGLTSNCPQSQSCQSCLHIRGRMSTLCLNTSSGATFRFAENYSSFRKIQMK</sequence>
<reference evidence="1" key="4">
    <citation type="submission" date="2025-08" db="UniProtKB">
        <authorList>
            <consortium name="Ensembl"/>
        </authorList>
    </citation>
    <scope>IDENTIFICATION</scope>
</reference>
<accession>A0A671E186</accession>